<dbReference type="Proteomes" id="UP001365846">
    <property type="component" value="Unassembled WGS sequence"/>
</dbReference>
<evidence type="ECO:0000259" key="1">
    <source>
        <dbReference type="Pfam" id="PF00679"/>
    </source>
</evidence>
<reference evidence="2 3" key="1">
    <citation type="submission" date="2024-03" db="EMBL/GenBank/DDBJ databases">
        <title>Novel species of the genus Variovorax.</title>
        <authorList>
            <person name="Liu Q."/>
            <person name="Xin Y.-H."/>
        </authorList>
    </citation>
    <scope>NUCLEOTIDE SEQUENCE [LARGE SCALE GENOMIC DNA]</scope>
    <source>
        <strain evidence="2 3">KACC 18899</strain>
    </source>
</reference>
<feature type="domain" description="Elongation factor EFG" evidence="1">
    <location>
        <begin position="105"/>
        <end position="179"/>
    </location>
</feature>
<accession>A0ABU8V8R8</accession>
<sequence length="182" mass="20233">MGTNPPRKPHLDDRALEPYPLRQTLSVNEQKLASLRESAATEWISKPDHYLLVDDGEQLTLCAANEQALEEAAPLVAAALGASARFGTPRAHCATRPHDGARLQPVMYVRVQVSRAHAAHVREELLRRGAALVEEDPQGDRLVLRAEASLAALIGYRNFLRDTTSARFELWSWLARYETTDA</sequence>
<dbReference type="EMBL" id="JBBKZU010000001">
    <property type="protein sequence ID" value="MEJ8810044.1"/>
    <property type="molecule type" value="Genomic_DNA"/>
</dbReference>
<dbReference type="RefSeq" id="WP_340355349.1">
    <property type="nucleotide sequence ID" value="NZ_JBBKZU010000001.1"/>
</dbReference>
<gene>
    <name evidence="2" type="ORF">WKW77_03145</name>
</gene>
<dbReference type="SUPFAM" id="SSF54980">
    <property type="entry name" value="EF-G C-terminal domain-like"/>
    <property type="match status" value="1"/>
</dbReference>
<comment type="caution">
    <text evidence="2">The sequence shown here is derived from an EMBL/GenBank/DDBJ whole genome shotgun (WGS) entry which is preliminary data.</text>
</comment>
<dbReference type="Pfam" id="PF00679">
    <property type="entry name" value="EFG_C"/>
    <property type="match status" value="1"/>
</dbReference>
<evidence type="ECO:0000313" key="2">
    <source>
        <dbReference type="EMBL" id="MEJ8810044.1"/>
    </source>
</evidence>
<evidence type="ECO:0000313" key="3">
    <source>
        <dbReference type="Proteomes" id="UP001365846"/>
    </source>
</evidence>
<keyword evidence="3" id="KW-1185">Reference proteome</keyword>
<proteinExistence type="predicted"/>
<dbReference type="Gene3D" id="3.30.70.240">
    <property type="match status" value="1"/>
</dbReference>
<dbReference type="InterPro" id="IPR035647">
    <property type="entry name" value="EFG_III/V"/>
</dbReference>
<dbReference type="InterPro" id="IPR000640">
    <property type="entry name" value="EFG_V-like"/>
</dbReference>
<protein>
    <recommendedName>
        <fullName evidence="1">Elongation factor EFG domain-containing protein</fullName>
    </recommendedName>
</protein>
<organism evidence="2 3">
    <name type="scientific">Variovorax ureilyticus</name>
    <dbReference type="NCBI Taxonomy" id="1836198"/>
    <lineage>
        <taxon>Bacteria</taxon>
        <taxon>Pseudomonadati</taxon>
        <taxon>Pseudomonadota</taxon>
        <taxon>Betaproteobacteria</taxon>
        <taxon>Burkholderiales</taxon>
        <taxon>Comamonadaceae</taxon>
        <taxon>Variovorax</taxon>
    </lineage>
</organism>
<name>A0ABU8V8R8_9BURK</name>